<reference evidence="1" key="1">
    <citation type="submission" date="2021-04" db="EMBL/GenBank/DDBJ databases">
        <title>Sequencing of actinobacteria type strains.</title>
        <authorList>
            <person name="Nguyen G.-S."/>
            <person name="Wentzel A."/>
        </authorList>
    </citation>
    <scope>NUCLEOTIDE SEQUENCE</scope>
    <source>
        <strain evidence="1">DSM 42095</strain>
    </source>
</reference>
<name>A0A8T4IQS9_9ACTN</name>
<dbReference type="Proteomes" id="UP000675554">
    <property type="component" value="Unassembled WGS sequence"/>
</dbReference>
<protein>
    <submittedName>
        <fullName evidence="1">Uncharacterized protein</fullName>
    </submittedName>
</protein>
<dbReference type="AlphaFoldDB" id="A0A8T4IQS9"/>
<keyword evidence="2" id="KW-1185">Reference proteome</keyword>
<evidence type="ECO:0000313" key="2">
    <source>
        <dbReference type="Proteomes" id="UP000675554"/>
    </source>
</evidence>
<proteinExistence type="predicted"/>
<dbReference type="EMBL" id="JAGSMN010000071">
    <property type="protein sequence ID" value="MBR7672137.1"/>
    <property type="molecule type" value="Genomic_DNA"/>
</dbReference>
<sequence>MPLTYHDVMTTKFSTLKDAAGSWRKMGTRFGELQTDFDTNVLKVIGDSAWRGEGFTAAFSQSGIIRQEFIAAKAEAQAIAQILDEAFTQFDAFKTAIDKVVKEAESKGYKVNAQTGEVTYDWDSLTPEENRAMKNDPENGRIIAQAERDFTQNIKTLVGQVDDADHGVKLALKTATVDKDGKGATDGFNSAAEGDMEKVEANRAKDLATKLNSGDDLSATETAELRRLMRDNSDDKAFSQTLLNGLGAERTLELGNKLRGMGKDGDEVEKGLAESIATATRVPKSVAEMPVGSEEYKTWLNSADGKFNKDFMADLEKVGTKNFGSNTEPVYGYQALVTTMKQGGKYDDQFLHALGNDIIEAEKKKPDLWDIWNGKPVQRGVEHDPLDGVLGIMSKDPEASTAYLDPKQSDHLKYLLKDRDWPDYLMNGPGAAPKEMDAMSDLYNQKGLGAALESAATGYAPGTQHPMGAHTESQARIMHDTIGLLNESGHAEKMPPNLRAPLAHMLTDYTPDTHEILGRDNVDYQNHAEGGGVWNDGPGGASMAVKEEDLVKVMRGIADDPAAYGQMYRAEKEYSLDLFSSMPNDNKHDDTVVPVKKTSSAIGMYDGVLADITFDKRDTINQYAFDFNHAVTSSTGVVMDFTPAKYLPPVDIANRALDFAMYDYTLDMRKEAGMEATKENGQKFDAGQHNISNMIAAWSETHTDPETGKPREGSDNWTTALIKEGETEYRGGRDDALSWLRSEW</sequence>
<evidence type="ECO:0000313" key="1">
    <source>
        <dbReference type="EMBL" id="MBR7672137.1"/>
    </source>
</evidence>
<organism evidence="1 2">
    <name type="scientific">Streptomyces daliensis</name>
    <dbReference type="NCBI Taxonomy" id="299421"/>
    <lineage>
        <taxon>Bacteria</taxon>
        <taxon>Bacillati</taxon>
        <taxon>Actinomycetota</taxon>
        <taxon>Actinomycetes</taxon>
        <taxon>Kitasatosporales</taxon>
        <taxon>Streptomycetaceae</taxon>
        <taxon>Streptomyces</taxon>
    </lineage>
</organism>
<accession>A0A8T4IQS9</accession>
<gene>
    <name evidence="1" type="ORF">KDA82_03630</name>
</gene>
<comment type="caution">
    <text evidence="1">The sequence shown here is derived from an EMBL/GenBank/DDBJ whole genome shotgun (WGS) entry which is preliminary data.</text>
</comment>